<evidence type="ECO:0000259" key="4">
    <source>
        <dbReference type="PROSITE" id="PS50949"/>
    </source>
</evidence>
<dbReference type="InterPro" id="IPR000524">
    <property type="entry name" value="Tscrpt_reg_HTH_GntR"/>
</dbReference>
<dbReference type="InterPro" id="IPR036390">
    <property type="entry name" value="WH_DNA-bd_sf"/>
</dbReference>
<keyword evidence="1" id="KW-0805">Transcription regulation</keyword>
<dbReference type="RefSeq" id="WP_124970820.1">
    <property type="nucleotide sequence ID" value="NZ_RQVS01000005.1"/>
</dbReference>
<proteinExistence type="predicted"/>
<dbReference type="GO" id="GO:0003677">
    <property type="term" value="F:DNA binding"/>
    <property type="evidence" value="ECO:0007669"/>
    <property type="project" value="UniProtKB-KW"/>
</dbReference>
<dbReference type="Gene3D" id="1.10.10.10">
    <property type="entry name" value="Winged helix-like DNA-binding domain superfamily/Winged helix DNA-binding domain"/>
    <property type="match status" value="1"/>
</dbReference>
<feature type="domain" description="HTH gntR-type" evidence="4">
    <location>
        <begin position="19"/>
        <end position="87"/>
    </location>
</feature>
<dbReference type="AlphaFoldDB" id="A0A3P3VYL9"/>
<reference evidence="5 6" key="1">
    <citation type="submission" date="2018-11" db="EMBL/GenBank/DDBJ databases">
        <title>YIM 102482-1 draft genome.</title>
        <authorList>
            <person name="Li G."/>
            <person name="Jiang Y."/>
        </authorList>
    </citation>
    <scope>NUCLEOTIDE SEQUENCE [LARGE SCALE GENOMIC DNA]</scope>
    <source>
        <strain evidence="5 6">YIM 102482-1</strain>
    </source>
</reference>
<accession>A0A3P3VYL9</accession>
<dbReference type="Proteomes" id="UP000274391">
    <property type="component" value="Unassembled WGS sequence"/>
</dbReference>
<evidence type="ECO:0000313" key="5">
    <source>
        <dbReference type="EMBL" id="RRJ87158.1"/>
    </source>
</evidence>
<keyword evidence="6" id="KW-1185">Reference proteome</keyword>
<evidence type="ECO:0000256" key="2">
    <source>
        <dbReference type="ARBA" id="ARBA00023125"/>
    </source>
</evidence>
<dbReference type="InterPro" id="IPR036388">
    <property type="entry name" value="WH-like_DNA-bd_sf"/>
</dbReference>
<keyword evidence="3" id="KW-0804">Transcription</keyword>
<evidence type="ECO:0000256" key="1">
    <source>
        <dbReference type="ARBA" id="ARBA00023015"/>
    </source>
</evidence>
<gene>
    <name evidence="5" type="ORF">EG850_04865</name>
</gene>
<dbReference type="SUPFAM" id="SSF46785">
    <property type="entry name" value="Winged helix' DNA-binding domain"/>
    <property type="match status" value="1"/>
</dbReference>
<dbReference type="PANTHER" id="PTHR38445">
    <property type="entry name" value="HTH-TYPE TRANSCRIPTIONAL REPRESSOR YTRA"/>
    <property type="match status" value="1"/>
</dbReference>
<dbReference type="PROSITE" id="PS50949">
    <property type="entry name" value="HTH_GNTR"/>
    <property type="match status" value="1"/>
</dbReference>
<dbReference type="Pfam" id="PF00392">
    <property type="entry name" value="GntR"/>
    <property type="match status" value="1"/>
</dbReference>
<dbReference type="GO" id="GO:0003700">
    <property type="term" value="F:DNA-binding transcription factor activity"/>
    <property type="evidence" value="ECO:0007669"/>
    <property type="project" value="InterPro"/>
</dbReference>
<sequence length="134" mass="14163">MTAPGRDSPTPATDLSNEVGPASAIYRHYRSLIATGRLGAGERLPTVRQTARDLNVAHGTAAKAIRMLEQDGLVVTGRGAGTRVAADATRISAATARQVSELVRDARRRALELDDVLDAVRAAWSDEAALNTTT</sequence>
<evidence type="ECO:0000256" key="3">
    <source>
        <dbReference type="ARBA" id="ARBA00023163"/>
    </source>
</evidence>
<keyword evidence="2" id="KW-0238">DNA-binding</keyword>
<name>A0A3P3VYL9_9MICO</name>
<dbReference type="SMART" id="SM00345">
    <property type="entry name" value="HTH_GNTR"/>
    <property type="match status" value="1"/>
</dbReference>
<organism evidence="5 6">
    <name type="scientific">Gulosibacter macacae</name>
    <dbReference type="NCBI Taxonomy" id="2488791"/>
    <lineage>
        <taxon>Bacteria</taxon>
        <taxon>Bacillati</taxon>
        <taxon>Actinomycetota</taxon>
        <taxon>Actinomycetes</taxon>
        <taxon>Micrococcales</taxon>
        <taxon>Microbacteriaceae</taxon>
        <taxon>Gulosibacter</taxon>
    </lineage>
</organism>
<protein>
    <submittedName>
        <fullName evidence="5">GntR family transcriptional regulator</fullName>
    </submittedName>
</protein>
<dbReference type="CDD" id="cd07377">
    <property type="entry name" value="WHTH_GntR"/>
    <property type="match status" value="1"/>
</dbReference>
<comment type="caution">
    <text evidence="5">The sequence shown here is derived from an EMBL/GenBank/DDBJ whole genome shotgun (WGS) entry which is preliminary data.</text>
</comment>
<dbReference type="OrthoDB" id="4307011at2"/>
<dbReference type="EMBL" id="RQVS01000005">
    <property type="protein sequence ID" value="RRJ87158.1"/>
    <property type="molecule type" value="Genomic_DNA"/>
</dbReference>
<evidence type="ECO:0000313" key="6">
    <source>
        <dbReference type="Proteomes" id="UP000274391"/>
    </source>
</evidence>
<dbReference type="PANTHER" id="PTHR38445:SF7">
    <property type="entry name" value="GNTR-FAMILY TRANSCRIPTIONAL REGULATOR"/>
    <property type="match status" value="1"/>
</dbReference>